<name>A0AAD2FH57_9STRA</name>
<feature type="compositionally biased region" description="Basic and acidic residues" evidence="1">
    <location>
        <begin position="265"/>
        <end position="276"/>
    </location>
</feature>
<evidence type="ECO:0008006" key="6">
    <source>
        <dbReference type="Google" id="ProtNLM"/>
    </source>
</evidence>
<feature type="compositionally biased region" description="Low complexity" evidence="1">
    <location>
        <begin position="169"/>
        <end position="180"/>
    </location>
</feature>
<feature type="compositionally biased region" description="Basic and acidic residues" evidence="1">
    <location>
        <begin position="542"/>
        <end position="551"/>
    </location>
</feature>
<dbReference type="Proteomes" id="UP001295423">
    <property type="component" value="Unassembled WGS sequence"/>
</dbReference>
<feature type="compositionally biased region" description="Basic and acidic residues" evidence="1">
    <location>
        <begin position="283"/>
        <end position="298"/>
    </location>
</feature>
<dbReference type="AlphaFoldDB" id="A0AAD2FH57"/>
<feature type="region of interest" description="Disordered" evidence="1">
    <location>
        <begin position="509"/>
        <end position="591"/>
    </location>
</feature>
<evidence type="ECO:0000259" key="2">
    <source>
        <dbReference type="Pfam" id="PF10979"/>
    </source>
</evidence>
<evidence type="ECO:0000313" key="5">
    <source>
        <dbReference type="Proteomes" id="UP001295423"/>
    </source>
</evidence>
<keyword evidence="5" id="KW-1185">Reference proteome</keyword>
<accession>A0AAD2FH57</accession>
<comment type="caution">
    <text evidence="4">The sequence shown here is derived from an EMBL/GenBank/DDBJ whole genome shotgun (WGS) entry which is preliminary data.</text>
</comment>
<feature type="compositionally biased region" description="Acidic residues" evidence="1">
    <location>
        <begin position="520"/>
        <end position="533"/>
    </location>
</feature>
<dbReference type="InterPro" id="IPR024498">
    <property type="entry name" value="DUF2786"/>
</dbReference>
<feature type="compositionally biased region" description="Polar residues" evidence="1">
    <location>
        <begin position="146"/>
        <end position="158"/>
    </location>
</feature>
<dbReference type="Pfam" id="PF23771">
    <property type="entry name" value="DUF7168"/>
    <property type="match status" value="1"/>
</dbReference>
<feature type="compositionally biased region" description="Basic and acidic residues" evidence="1">
    <location>
        <begin position="181"/>
        <end position="190"/>
    </location>
</feature>
<evidence type="ECO:0000259" key="3">
    <source>
        <dbReference type="Pfam" id="PF23771"/>
    </source>
</evidence>
<evidence type="ECO:0000313" key="4">
    <source>
        <dbReference type="EMBL" id="CAJ1931387.1"/>
    </source>
</evidence>
<dbReference type="EMBL" id="CAKOGP040000147">
    <property type="protein sequence ID" value="CAJ1931387.1"/>
    <property type="molecule type" value="Genomic_DNA"/>
</dbReference>
<feature type="compositionally biased region" description="Acidic residues" evidence="1">
    <location>
        <begin position="235"/>
        <end position="264"/>
    </location>
</feature>
<organism evidence="4 5">
    <name type="scientific">Cylindrotheca closterium</name>
    <dbReference type="NCBI Taxonomy" id="2856"/>
    <lineage>
        <taxon>Eukaryota</taxon>
        <taxon>Sar</taxon>
        <taxon>Stramenopiles</taxon>
        <taxon>Ochrophyta</taxon>
        <taxon>Bacillariophyta</taxon>
        <taxon>Bacillariophyceae</taxon>
        <taxon>Bacillariophycidae</taxon>
        <taxon>Bacillariales</taxon>
        <taxon>Bacillariaceae</taxon>
        <taxon>Cylindrotheca</taxon>
    </lineage>
</organism>
<proteinExistence type="predicted"/>
<dbReference type="InterPro" id="IPR055592">
    <property type="entry name" value="DUF7168"/>
</dbReference>
<reference evidence="4" key="1">
    <citation type="submission" date="2023-08" db="EMBL/GenBank/DDBJ databases">
        <authorList>
            <person name="Audoor S."/>
            <person name="Bilcke G."/>
        </authorList>
    </citation>
    <scope>NUCLEOTIDE SEQUENCE</scope>
</reference>
<feature type="compositionally biased region" description="Polar residues" evidence="1">
    <location>
        <begin position="85"/>
        <end position="98"/>
    </location>
</feature>
<gene>
    <name evidence="4" type="ORF">CYCCA115_LOCUS2367</name>
</gene>
<feature type="domain" description="DUF7168" evidence="3">
    <location>
        <begin position="395"/>
        <end position="513"/>
    </location>
</feature>
<sequence>MEEIRVKIRKHGNPSGKLLRFHKSIELTPLIIKIANKLLKNEVRSDFDASRHQLLLGGEFVVDSVSEIDDGDELVLSQIDDTVETDTPLSGANSSPSHRVSPAAANVTPVVKKEEESDEMPIKVEPYEAGELISVADDDDDVKPDINTSKSNQSTGPTERSAGVKRKVAPAAASAPGSASLKREDEEFPRVVRRPKKAPVIITIDDESDTDDDGDEDVSSDGSIEDGSDAWMSSDGEDDDDEEEDGKEDSDFEPGSDDDSDDDAEMKASRAKEPKESPLQVLMDEKDIPSAPGKREGSNEGDQEEEVSLLIDGAGRKNTDKAVKDRIMKLLNTGFHDQSNEHEAKNAMKLANKLMRKHNLSQALLLKERDAKNSGTQANDGVLRGGMVHVKIINRKTQKAALFARWLGTLTSHVATNFDVKTYYSTSRGRKCKVTFYGIYTNAQLAGYAFRVAAERISQMGATYQPTKRSGISLASCRLSYCIGIVKGIGEEVDRTIHEEKMKRLRKLERARRAVSQGEAYEESDEEGSDGNDSDGPGYSFPDRKDGESKKPSATAASINGSSRQHGGDDNSTSDQAPLLGMNGESRLTVPPVLSGETLDKRLRELENENQAAITLVDHRKKVAEEILKENGIKLSSSRPRAQMNFDHNSYRQGIEDAKEVDINQRAIRDEVKVKREMKRE</sequence>
<feature type="region of interest" description="Disordered" evidence="1">
    <location>
        <begin position="85"/>
        <end position="313"/>
    </location>
</feature>
<dbReference type="Pfam" id="PF10979">
    <property type="entry name" value="DUF2786"/>
    <property type="match status" value="1"/>
</dbReference>
<feature type="compositionally biased region" description="Basic and acidic residues" evidence="1">
    <location>
        <begin position="111"/>
        <end position="126"/>
    </location>
</feature>
<feature type="compositionally biased region" description="Polar residues" evidence="1">
    <location>
        <begin position="555"/>
        <end position="576"/>
    </location>
</feature>
<feature type="domain" description="DUF2786" evidence="2">
    <location>
        <begin position="323"/>
        <end position="362"/>
    </location>
</feature>
<feature type="compositionally biased region" description="Acidic residues" evidence="1">
    <location>
        <begin position="204"/>
        <end position="228"/>
    </location>
</feature>
<evidence type="ECO:0000256" key="1">
    <source>
        <dbReference type="SAM" id="MobiDB-lite"/>
    </source>
</evidence>
<protein>
    <recommendedName>
        <fullName evidence="6">DUF2786 domain-containing protein</fullName>
    </recommendedName>
</protein>